<comment type="caution">
    <text evidence="1">The sequence shown here is derived from an EMBL/GenBank/DDBJ whole genome shotgun (WGS) entry which is preliminary data.</text>
</comment>
<dbReference type="AlphaFoldDB" id="A0ABD2N876"/>
<dbReference type="EMBL" id="JABFTP020000062">
    <property type="protein sequence ID" value="KAL3274550.1"/>
    <property type="molecule type" value="Genomic_DNA"/>
</dbReference>
<dbReference type="Proteomes" id="UP001516400">
    <property type="component" value="Unassembled WGS sequence"/>
</dbReference>
<accession>A0ABD2N876</accession>
<sequence length="148" mass="16821">MMSVMDIDRVLSEHNYAKKYSFDTIYHVDELPERAVNTYQESKIMFQGEMEKGKFISLLTPSESMCCVLDIEDNSELATQSQSGEESPAFEGVIARRPQLESVREGDIRLHVAQKYQIDVSAVNNVITNAFAGAKKRKKSEIEQDDNH</sequence>
<evidence type="ECO:0000313" key="2">
    <source>
        <dbReference type="Proteomes" id="UP001516400"/>
    </source>
</evidence>
<dbReference type="Gene3D" id="1.10.10.2590">
    <property type="entry name" value="BEN domain"/>
    <property type="match status" value="1"/>
</dbReference>
<gene>
    <name evidence="1" type="ORF">HHI36_015931</name>
</gene>
<organism evidence="1 2">
    <name type="scientific">Cryptolaemus montrouzieri</name>
    <dbReference type="NCBI Taxonomy" id="559131"/>
    <lineage>
        <taxon>Eukaryota</taxon>
        <taxon>Metazoa</taxon>
        <taxon>Ecdysozoa</taxon>
        <taxon>Arthropoda</taxon>
        <taxon>Hexapoda</taxon>
        <taxon>Insecta</taxon>
        <taxon>Pterygota</taxon>
        <taxon>Neoptera</taxon>
        <taxon>Endopterygota</taxon>
        <taxon>Coleoptera</taxon>
        <taxon>Polyphaga</taxon>
        <taxon>Cucujiformia</taxon>
        <taxon>Coccinelloidea</taxon>
        <taxon>Coccinellidae</taxon>
        <taxon>Scymninae</taxon>
        <taxon>Scymnini</taxon>
        <taxon>Cryptolaemus</taxon>
    </lineage>
</organism>
<proteinExistence type="predicted"/>
<protein>
    <submittedName>
        <fullName evidence="1">Uncharacterized protein</fullName>
    </submittedName>
</protein>
<evidence type="ECO:0000313" key="1">
    <source>
        <dbReference type="EMBL" id="KAL3274550.1"/>
    </source>
</evidence>
<keyword evidence="2" id="KW-1185">Reference proteome</keyword>
<name>A0ABD2N876_9CUCU</name>
<reference evidence="1 2" key="1">
    <citation type="journal article" date="2021" name="BMC Biol.">
        <title>Horizontally acquired antibacterial genes associated with adaptive radiation of ladybird beetles.</title>
        <authorList>
            <person name="Li H.S."/>
            <person name="Tang X.F."/>
            <person name="Huang Y.H."/>
            <person name="Xu Z.Y."/>
            <person name="Chen M.L."/>
            <person name="Du X.Y."/>
            <person name="Qiu B.Y."/>
            <person name="Chen P.T."/>
            <person name="Zhang W."/>
            <person name="Slipinski A."/>
            <person name="Escalona H.E."/>
            <person name="Waterhouse R.M."/>
            <person name="Zwick A."/>
            <person name="Pang H."/>
        </authorList>
    </citation>
    <scope>NUCLEOTIDE SEQUENCE [LARGE SCALE GENOMIC DNA]</scope>
    <source>
        <strain evidence="1">SYSU2018</strain>
    </source>
</reference>